<dbReference type="PROSITE" id="PS00893">
    <property type="entry name" value="NUDIX_BOX"/>
    <property type="match status" value="1"/>
</dbReference>
<keyword evidence="6" id="KW-1185">Reference proteome</keyword>
<name>A0ABP6X5K3_9PSEU</name>
<evidence type="ECO:0000256" key="3">
    <source>
        <dbReference type="ARBA" id="ARBA00022842"/>
    </source>
</evidence>
<dbReference type="PROSITE" id="PS51462">
    <property type="entry name" value="NUDIX"/>
    <property type="match status" value="1"/>
</dbReference>
<organism evidence="5 6">
    <name type="scientific">Amycolatopsis ultiminotia</name>
    <dbReference type="NCBI Taxonomy" id="543629"/>
    <lineage>
        <taxon>Bacteria</taxon>
        <taxon>Bacillati</taxon>
        <taxon>Actinomycetota</taxon>
        <taxon>Actinomycetes</taxon>
        <taxon>Pseudonocardiales</taxon>
        <taxon>Pseudonocardiaceae</taxon>
        <taxon>Amycolatopsis</taxon>
    </lineage>
</organism>
<evidence type="ECO:0000313" key="5">
    <source>
        <dbReference type="EMBL" id="GAA3561601.1"/>
    </source>
</evidence>
<evidence type="ECO:0000256" key="2">
    <source>
        <dbReference type="ARBA" id="ARBA00022801"/>
    </source>
</evidence>
<gene>
    <name evidence="5" type="ORF">GCM10022222_51740</name>
</gene>
<proteinExistence type="predicted"/>
<dbReference type="Proteomes" id="UP001500689">
    <property type="component" value="Unassembled WGS sequence"/>
</dbReference>
<feature type="domain" description="Nudix hydrolase" evidence="4">
    <location>
        <begin position="38"/>
        <end position="169"/>
    </location>
</feature>
<dbReference type="Gene3D" id="3.90.79.10">
    <property type="entry name" value="Nucleoside Triphosphate Pyrophosphohydrolase"/>
    <property type="match status" value="1"/>
</dbReference>
<dbReference type="InterPro" id="IPR015797">
    <property type="entry name" value="NUDIX_hydrolase-like_dom_sf"/>
</dbReference>
<evidence type="ECO:0000313" key="6">
    <source>
        <dbReference type="Proteomes" id="UP001500689"/>
    </source>
</evidence>
<dbReference type="GO" id="GO:0016787">
    <property type="term" value="F:hydrolase activity"/>
    <property type="evidence" value="ECO:0007669"/>
    <property type="project" value="UniProtKB-KW"/>
</dbReference>
<dbReference type="CDD" id="cd18876">
    <property type="entry name" value="NUDIX_Hydrolase"/>
    <property type="match status" value="1"/>
</dbReference>
<dbReference type="EMBL" id="BAAAZN010000011">
    <property type="protein sequence ID" value="GAA3561601.1"/>
    <property type="molecule type" value="Genomic_DNA"/>
</dbReference>
<dbReference type="RefSeq" id="WP_344864194.1">
    <property type="nucleotide sequence ID" value="NZ_BAAAZN010000011.1"/>
</dbReference>
<evidence type="ECO:0000256" key="1">
    <source>
        <dbReference type="ARBA" id="ARBA00001946"/>
    </source>
</evidence>
<dbReference type="PANTHER" id="PTHR43046">
    <property type="entry name" value="GDP-MANNOSE MANNOSYL HYDROLASE"/>
    <property type="match status" value="1"/>
</dbReference>
<keyword evidence="2 5" id="KW-0378">Hydrolase</keyword>
<dbReference type="Pfam" id="PF00293">
    <property type="entry name" value="NUDIX"/>
    <property type="match status" value="1"/>
</dbReference>
<evidence type="ECO:0000259" key="4">
    <source>
        <dbReference type="PROSITE" id="PS51462"/>
    </source>
</evidence>
<dbReference type="PANTHER" id="PTHR43046:SF12">
    <property type="entry name" value="GDP-MANNOSE MANNOSYL HYDROLASE"/>
    <property type="match status" value="1"/>
</dbReference>
<dbReference type="InterPro" id="IPR020084">
    <property type="entry name" value="NUDIX_hydrolase_CS"/>
</dbReference>
<protein>
    <submittedName>
        <fullName evidence="5">NUDIX hydrolase</fullName>
    </submittedName>
</protein>
<keyword evidence="3" id="KW-0460">Magnesium</keyword>
<comment type="caution">
    <text evidence="5">The sequence shown here is derived from an EMBL/GenBank/DDBJ whole genome shotgun (WGS) entry which is preliminary data.</text>
</comment>
<dbReference type="InterPro" id="IPR000086">
    <property type="entry name" value="NUDIX_hydrolase_dom"/>
</dbReference>
<comment type="cofactor">
    <cofactor evidence="1">
        <name>Mg(2+)</name>
        <dbReference type="ChEBI" id="CHEBI:18420"/>
    </cofactor>
</comment>
<dbReference type="SUPFAM" id="SSF55811">
    <property type="entry name" value="Nudix"/>
    <property type="match status" value="1"/>
</dbReference>
<accession>A0ABP6X5K3</accession>
<reference evidence="6" key="1">
    <citation type="journal article" date="2019" name="Int. J. Syst. Evol. Microbiol.">
        <title>The Global Catalogue of Microorganisms (GCM) 10K type strain sequencing project: providing services to taxonomists for standard genome sequencing and annotation.</title>
        <authorList>
            <consortium name="The Broad Institute Genomics Platform"/>
            <consortium name="The Broad Institute Genome Sequencing Center for Infectious Disease"/>
            <person name="Wu L."/>
            <person name="Ma J."/>
        </authorList>
    </citation>
    <scope>NUCLEOTIDE SEQUENCE [LARGE SCALE GENOMIC DNA]</scope>
    <source>
        <strain evidence="6">JCM 16898</strain>
    </source>
</reference>
<sequence>MTNSQPRHGGDPTVFAHDLHDEGEPEAEFHPGIAARLPRKNVAAGVLLRDERGRVLFVCPTYKPFLEIPGGVLEDDESPLAACRREAREELGIECAVGRLLLIDWMPTHGVWGDSLQFIFDGGTLSREQVAAIQPDGDEVSRCEFLDLDAAKERLRPSMARRLTLAHHTLLHGGTAYAEFGRRPAR</sequence>